<dbReference type="Proteomes" id="UP000270296">
    <property type="component" value="Unassembled WGS sequence"/>
</dbReference>
<name>A0A183ISE1_9BILA</name>
<keyword evidence="1" id="KW-0472">Membrane</keyword>
<protein>
    <submittedName>
        <fullName evidence="4">CX domain-containing protein</fullName>
    </submittedName>
</protein>
<dbReference type="AlphaFoldDB" id="A0A183ISE1"/>
<dbReference type="EMBL" id="UZAM01009840">
    <property type="protein sequence ID" value="VDP10253.1"/>
    <property type="molecule type" value="Genomic_DNA"/>
</dbReference>
<evidence type="ECO:0000256" key="1">
    <source>
        <dbReference type="SAM" id="Phobius"/>
    </source>
</evidence>
<keyword evidence="1" id="KW-0812">Transmembrane</keyword>
<evidence type="ECO:0000313" key="2">
    <source>
        <dbReference type="EMBL" id="VDP10253.1"/>
    </source>
</evidence>
<evidence type="ECO:0000313" key="4">
    <source>
        <dbReference type="WBParaSite" id="SBAD_0000679301-mRNA-1"/>
    </source>
</evidence>
<reference evidence="2 3" key="2">
    <citation type="submission" date="2018-11" db="EMBL/GenBank/DDBJ databases">
        <authorList>
            <consortium name="Pathogen Informatics"/>
        </authorList>
    </citation>
    <scope>NUCLEOTIDE SEQUENCE [LARGE SCALE GENOMIC DNA]</scope>
</reference>
<sequence length="142" mass="15793">MTASMKLQAGSSGVEYEGYDGQFVVCTSTEEGINAKDELYIFRYALEMCPGEWWSQLLKLSIGLTLPLPVRVYPLCQQCSAEKVCCGRECCLPSEEGIPLWLLILILLLVVGLICCLLLGLAYLCRKLYRGKNSTKSSNLVR</sequence>
<organism evidence="4">
    <name type="scientific">Soboliphyme baturini</name>
    <dbReference type="NCBI Taxonomy" id="241478"/>
    <lineage>
        <taxon>Eukaryota</taxon>
        <taxon>Metazoa</taxon>
        <taxon>Ecdysozoa</taxon>
        <taxon>Nematoda</taxon>
        <taxon>Enoplea</taxon>
        <taxon>Dorylaimia</taxon>
        <taxon>Dioctophymatida</taxon>
        <taxon>Dioctophymatoidea</taxon>
        <taxon>Soboliphymatidae</taxon>
        <taxon>Soboliphyme</taxon>
    </lineage>
</organism>
<proteinExistence type="predicted"/>
<dbReference type="WBParaSite" id="SBAD_0000679301-mRNA-1">
    <property type="protein sequence ID" value="SBAD_0000679301-mRNA-1"/>
    <property type="gene ID" value="SBAD_0000679301"/>
</dbReference>
<keyword evidence="3" id="KW-1185">Reference proteome</keyword>
<reference evidence="4" key="1">
    <citation type="submission" date="2016-06" db="UniProtKB">
        <authorList>
            <consortium name="WormBaseParasite"/>
        </authorList>
    </citation>
    <scope>IDENTIFICATION</scope>
</reference>
<gene>
    <name evidence="2" type="ORF">SBAD_LOCUS6538</name>
</gene>
<feature type="transmembrane region" description="Helical" evidence="1">
    <location>
        <begin position="100"/>
        <end position="124"/>
    </location>
</feature>
<keyword evidence="1" id="KW-1133">Transmembrane helix</keyword>
<accession>A0A183ISE1</accession>
<evidence type="ECO:0000313" key="3">
    <source>
        <dbReference type="Proteomes" id="UP000270296"/>
    </source>
</evidence>